<gene>
    <name evidence="7" type="ORF">GSPATT00000799001</name>
</gene>
<dbReference type="InterPro" id="IPR027417">
    <property type="entry name" value="P-loop_NTPase"/>
</dbReference>
<feature type="coiled-coil region" evidence="4">
    <location>
        <begin position="1092"/>
        <end position="1128"/>
    </location>
</feature>
<dbReference type="Gene3D" id="3.40.50.300">
    <property type="entry name" value="P-loop containing nucleotide triphosphate hydrolases"/>
    <property type="match status" value="1"/>
</dbReference>
<keyword evidence="4" id="KW-0175">Coiled coil</keyword>
<feature type="coiled-coil region" evidence="4">
    <location>
        <begin position="1008"/>
        <end position="1035"/>
    </location>
</feature>
<feature type="coiled-coil region" evidence="4">
    <location>
        <begin position="1462"/>
        <end position="1496"/>
    </location>
</feature>
<dbReference type="CDD" id="cd00198">
    <property type="entry name" value="vWFA"/>
    <property type="match status" value="1"/>
</dbReference>
<evidence type="ECO:0000256" key="3">
    <source>
        <dbReference type="ARBA" id="ARBA00022729"/>
    </source>
</evidence>
<comment type="subcellular location">
    <subcellularLocation>
        <location evidence="1">Secreted</location>
    </subcellularLocation>
</comment>
<dbReference type="OrthoDB" id="3214109at2759"/>
<dbReference type="PANTHER" id="PTHR22796">
    <property type="entry name" value="URG4-RELATED"/>
    <property type="match status" value="1"/>
</dbReference>
<feature type="coiled-coil region" evidence="4">
    <location>
        <begin position="1227"/>
        <end position="1386"/>
    </location>
</feature>
<dbReference type="PROSITE" id="PS51717">
    <property type="entry name" value="G_VLIG"/>
    <property type="match status" value="1"/>
</dbReference>
<feature type="coiled-coil region" evidence="4">
    <location>
        <begin position="1541"/>
        <end position="1641"/>
    </location>
</feature>
<dbReference type="Pfam" id="PF25106">
    <property type="entry name" value="VWA_4"/>
    <property type="match status" value="1"/>
</dbReference>
<evidence type="ECO:0008006" key="9">
    <source>
        <dbReference type="Google" id="ProtNLM"/>
    </source>
</evidence>
<dbReference type="HOGENOM" id="CLU_230294_0_0_1"/>
<dbReference type="EMBL" id="CT868096">
    <property type="protein sequence ID" value="CAK71087.1"/>
    <property type="molecule type" value="Genomic_DNA"/>
</dbReference>
<dbReference type="GO" id="GO:0005525">
    <property type="term" value="F:GTP binding"/>
    <property type="evidence" value="ECO:0007669"/>
    <property type="project" value="InterPro"/>
</dbReference>
<evidence type="ECO:0000256" key="1">
    <source>
        <dbReference type="ARBA" id="ARBA00004613"/>
    </source>
</evidence>
<keyword evidence="3" id="KW-0732">Signal</keyword>
<protein>
    <recommendedName>
        <fullName evidence="9">VLIG-type G domain-containing protein</fullName>
    </recommendedName>
</protein>
<dbReference type="RefSeq" id="XP_001438484.1">
    <property type="nucleotide sequence ID" value="XM_001438447.1"/>
</dbReference>
<dbReference type="InParanoid" id="A0CJX0"/>
<dbReference type="SUPFAM" id="SSF53300">
    <property type="entry name" value="vWA-like"/>
    <property type="match status" value="1"/>
</dbReference>
<dbReference type="InterPro" id="IPR006073">
    <property type="entry name" value="GTP-bd"/>
</dbReference>
<evidence type="ECO:0000259" key="5">
    <source>
        <dbReference type="PROSITE" id="PS50234"/>
    </source>
</evidence>
<evidence type="ECO:0000256" key="2">
    <source>
        <dbReference type="ARBA" id="ARBA00022525"/>
    </source>
</evidence>
<dbReference type="OMA" id="QVEIMWQ"/>
<evidence type="ECO:0000259" key="6">
    <source>
        <dbReference type="PROSITE" id="PS51717"/>
    </source>
</evidence>
<dbReference type="eggNOG" id="ENOG502QUF5">
    <property type="taxonomic scope" value="Eukaryota"/>
</dbReference>
<evidence type="ECO:0000313" key="7">
    <source>
        <dbReference type="EMBL" id="CAK71087.1"/>
    </source>
</evidence>
<dbReference type="Proteomes" id="UP000000600">
    <property type="component" value="Unassembled WGS sequence"/>
</dbReference>
<dbReference type="Gene3D" id="3.40.50.410">
    <property type="entry name" value="von Willebrand factor, type A domain"/>
    <property type="match status" value="1"/>
</dbReference>
<dbReference type="InterPro" id="IPR036465">
    <property type="entry name" value="vWFA_dom_sf"/>
</dbReference>
<keyword evidence="2" id="KW-0964">Secreted</keyword>
<feature type="domain" description="VWFA" evidence="5">
    <location>
        <begin position="2077"/>
        <end position="2287"/>
    </location>
</feature>
<dbReference type="InterPro" id="IPR056861">
    <property type="entry name" value="HMCN1-like_VWA"/>
</dbReference>
<dbReference type="GeneID" id="5024269"/>
<dbReference type="InterPro" id="IPR030383">
    <property type="entry name" value="G_VLIG_dom"/>
</dbReference>
<name>A0CJX0_PARTE</name>
<dbReference type="Pfam" id="PF01926">
    <property type="entry name" value="MMR_HSR1"/>
    <property type="match status" value="1"/>
</dbReference>
<dbReference type="PANTHER" id="PTHR22796:SF1">
    <property type="entry name" value="VWFA DOMAIN-CONTAINING PROTEIN"/>
    <property type="match status" value="1"/>
</dbReference>
<dbReference type="STRING" id="5888.A0CJX0"/>
<feature type="domain" description="VLIG-type G" evidence="6">
    <location>
        <begin position="727"/>
        <end position="816"/>
    </location>
</feature>
<dbReference type="SUPFAM" id="SSF52540">
    <property type="entry name" value="P-loop containing nucleoside triphosphate hydrolases"/>
    <property type="match status" value="1"/>
</dbReference>
<accession>A0CJX0</accession>
<dbReference type="KEGG" id="ptm:GSPATT00000799001"/>
<sequence>MCIELNTQSKQRIQGIFGCQSNIERKIQNDFKKVIDLAELLYQSEKGNLIVIKFSDLLLFCLILSNSFFTKIPIQEQSIEIVLFRILQDFTDNIIICLDELVFSNWYNGNAIPFSSEQLVRQDFDFKELNKQEIQRYQCQYSRLENDIKNWQIIKSYSIIPQIYIIKRLEQIKIEDLQNTFKSFTQTLLIQIISKNNHSIVPLINILKKEHQTDKIRTLINELSIQLNEEVQQQRKKLIQKICNQLQPWYSKFHYDDTKLPIAEEIVSSIFQSVEFIENQQLTFKFQNSQDNKKYEKYFNEHKKIINLKFKEIQGEFIKKIDELYQELCQQVLYSVKKINFRCYRNKSQNIDNIKPELDEIYDYYLDGSFLQDRKQDYHIKEIFQTKNKSSIFIVYTQKMAYILFLLFQAQKAILYTISTITLDHLFIFNHKEKYVQQITISSRGIVQNDQFYCYQLDNQGNPFLVDQVAYIYTCKKLIVLSKNNKIYTQSEKEQQFRLIKCLQEIGNEVTQTEFTPSTNPTQNYKQLLACPSGKYFYLANFHCCDRYDLTGKKLQTIPINGHVKIMYEFQNEGKKYVLKIQSNLSQQRQEQKSKLLGNPALDIVKGSESKFGPNAEFLYQNKLSYITLYVKENEQLKMMDYFKKLDLKFTNLSMNDSQYSECDRNQIIDIIFSRVPLQFCTIEYGTLIPLNDGFRQFSLNQKSISIDCRVKQLHLGFLEDYLLVEEKKIFVVGIIGRQSSGKSYLLNRVFGTRFSVSSARCTDGVWGSLAIVDNQKFLILDCEGLFDGSRTEKEEVKMLSFIIAISDATILNSDTSFDRHQKELFNNVFEESQQLKDERLFKGFLYKIIRDVNSFNALDNEQIRDFPFLKELFSNYMSVEQLVNNEKELFDHQLKKIRAYLLQKSIECIRWKNGKELISMVKVVLCQLELSDTKDATLIDFEIRLEQIYSESKSQWYKFTLDQQQQGEELRLNQRKYQFEMDDFDYIKYNHVLLKSLYNDLQLKDNINDHKSNLLEANNQLKKLMEQRKKQIIQKTQSEIENINGMELQAKIEVENSKLEDFFKIQFDRYQFCQNKCNECFLPCKYFNNHIEHFESLKKKLENEIDMLEQQRNNSSIQNQKEEMMERNSLISISQKIEEIGINLFLLSNLIKLATMQEQKEQLMNIVQEFSFFNVQRVQQNGMNLESENENMQIAFDIKFINDEQRKTKNELKTQGDKLIKIIQEKEEVQQKYSDLKYQCNQIELQIQIQIDKNNQQIGSLNSEKSKISEEIIKIENEILQLGGYYKENEKNQNDNKIKELKEKLHDLREGIKFFQQSKNENQRLLEQYTNMPQQLFLQVYQQKLDKNKELYDNLRKIKEKKSYLNKNKTKITELNEEIEELSLARYRNRIMIEDLRQELSQPQFQNIENQLEYCNKEELQLKEQIDALYFSKINLFEQCMEKQVGQEEQVESFNIKDNFLLSIQSEITYYENEIKRLSQEIEIVNQEISESQIIVDRQTKLNYLQEKKLIKVNQHINLETQINQLKKSSIDQSENLIALKDQSLKEQQELNSLKEYENNLINKEQEKQEQITKIDKYLKELRDLEQHLKEKQVLDQEMQKFETLLKGWEGRDNYTNLKLKDLQQEYQKMEEKKQVLLIQQQNKKRILECYQKVETSAEKLDSLKYNLLELVELNSHVHSCLSDHKCDQICKVCPNKKCENKAGHNESQYHLCSLKNHKCNIKCSITQCQVKCNLELNHTEQHNCTNVHLCGETCQYCSKKCKTDRTTKHQNHICEESYCIQNCVLCERRCKNNHEHSQYRNSQNQNHFCGDQHECQEFCQEKGICQITYTQVEIMWQSRFSYIKYIPQSNEKKKCCRNIKPQQLNHNQIHSCMIETEKQFHLCDQKCPECNKICDLKYGHSGHHSSQIHINKEFQIFTIKQGEEFKLIIQDQNNNVARQYQIGEQSTPETCDQSCRRRGKSHYHLIECKGESQCLEKQIGIRARHSKEKYEGFQHLNFDEVLCIDYWDYKGWAHPIPKETQNIGLCNYYCPICKKINGEYQFCCQQAWHSQDNKISSHKFPCSSTHKVQFIQGINIAFVIDTTGSMSQYIDNCKEVIKSIMQKTKENHNIEMKFAIVSYKDHQNPYDELQNVVNICQFTSYSLAISFLNSLSAEGGDDEPEAVLDGLDASLELNWNGNYQNLLYLIAEAPPHGKQYHNFGDSFPDGCPCKKTQGQIFYYIRNKKIQVKVMKLNQKIEGMITQFKEDYPDLMVIAPDDDQDITFQNLIVADVCEYLKPNEITYQML</sequence>
<proteinExistence type="predicted"/>
<dbReference type="InterPro" id="IPR002035">
    <property type="entry name" value="VWF_A"/>
</dbReference>
<keyword evidence="8" id="KW-1185">Reference proteome</keyword>
<evidence type="ECO:0000313" key="8">
    <source>
        <dbReference type="Proteomes" id="UP000000600"/>
    </source>
</evidence>
<evidence type="ECO:0000256" key="4">
    <source>
        <dbReference type="SAM" id="Coils"/>
    </source>
</evidence>
<reference evidence="7 8" key="1">
    <citation type="journal article" date="2006" name="Nature">
        <title>Global trends of whole-genome duplications revealed by the ciliate Paramecium tetraurelia.</title>
        <authorList>
            <consortium name="Genoscope"/>
            <person name="Aury J.-M."/>
            <person name="Jaillon O."/>
            <person name="Duret L."/>
            <person name="Noel B."/>
            <person name="Jubin C."/>
            <person name="Porcel B.M."/>
            <person name="Segurens B."/>
            <person name="Daubin V."/>
            <person name="Anthouard V."/>
            <person name="Aiach N."/>
            <person name="Arnaiz O."/>
            <person name="Billaut A."/>
            <person name="Beisson J."/>
            <person name="Blanc I."/>
            <person name="Bouhouche K."/>
            <person name="Camara F."/>
            <person name="Duharcourt S."/>
            <person name="Guigo R."/>
            <person name="Gogendeau D."/>
            <person name="Katinka M."/>
            <person name="Keller A.-M."/>
            <person name="Kissmehl R."/>
            <person name="Klotz C."/>
            <person name="Koll F."/>
            <person name="Le Moue A."/>
            <person name="Lepere C."/>
            <person name="Malinsky S."/>
            <person name="Nowacki M."/>
            <person name="Nowak J.K."/>
            <person name="Plattner H."/>
            <person name="Poulain J."/>
            <person name="Ruiz F."/>
            <person name="Serrano V."/>
            <person name="Zagulski M."/>
            <person name="Dessen P."/>
            <person name="Betermier M."/>
            <person name="Weissenbach J."/>
            <person name="Scarpelli C."/>
            <person name="Schachter V."/>
            <person name="Sperling L."/>
            <person name="Meyer E."/>
            <person name="Cohen J."/>
            <person name="Wincker P."/>
        </authorList>
    </citation>
    <scope>NUCLEOTIDE SEQUENCE [LARGE SCALE GENOMIC DNA]</scope>
    <source>
        <strain evidence="7 8">Stock d4-2</strain>
    </source>
</reference>
<dbReference type="PROSITE" id="PS50234">
    <property type="entry name" value="VWFA"/>
    <property type="match status" value="1"/>
</dbReference>
<organism evidence="7 8">
    <name type="scientific">Paramecium tetraurelia</name>
    <dbReference type="NCBI Taxonomy" id="5888"/>
    <lineage>
        <taxon>Eukaryota</taxon>
        <taxon>Sar</taxon>
        <taxon>Alveolata</taxon>
        <taxon>Ciliophora</taxon>
        <taxon>Intramacronucleata</taxon>
        <taxon>Oligohymenophorea</taxon>
        <taxon>Peniculida</taxon>
        <taxon>Parameciidae</taxon>
        <taxon>Paramecium</taxon>
    </lineage>
</organism>
<feature type="coiled-coil region" evidence="4">
    <location>
        <begin position="127"/>
        <end position="154"/>
    </location>
</feature>